<proteinExistence type="predicted"/>
<sequence>MAIGIDVKKFLSQITKNDLARQNLYAVRFASLQDTAKQLMNTGESFLNADFSDIKGVGVQDALASTASLFGSGFEFERNIGMMVKSVNIPGSSYETDVDKTRRKPHHVVKAKTDETVTMSLYLSPTHPERKMLLGWFKQIYSNDSAQVGFFSNYARTIEIYTYNRNAEMVTMTSLKNAYPIRVGGVQLGYENNNAVAEFEVEFVYESATYMTEDLSSTISDKLGITQNFEKTYNSFFNTGAEAISGLF</sequence>
<gene>
    <name evidence="1" type="ORF">VH12019_00211</name>
</gene>
<reference evidence="1 2" key="1">
    <citation type="submission" date="2019-12" db="EMBL/GenBank/DDBJ databases">
        <authorList>
            <person name="Harris M."/>
            <person name="Ho T.C."/>
            <person name="Fruchtman H."/>
            <person name="Garin M."/>
            <person name="Kubatin V."/>
            <person name="Lu T."/>
            <person name="Xue L."/>
            <person name="Marr M.T."/>
        </authorList>
    </citation>
    <scope>NUCLEOTIDE SEQUENCE [LARGE SCALE GENOMIC DNA]</scope>
</reference>
<organism evidence="1 2">
    <name type="scientific">Vibrio phage VH1_2019</name>
    <dbReference type="NCBI Taxonomy" id="2686307"/>
    <lineage>
        <taxon>Viruses</taxon>
        <taxon>Duplodnaviria</taxon>
        <taxon>Heunggongvirae</taxon>
        <taxon>Uroviricota</taxon>
        <taxon>Caudoviricetes</taxon>
        <taxon>Pantevenvirales</taxon>
        <taxon>Straboviridae</taxon>
        <taxon>Schizotequatrovirus</taxon>
        <taxon>Schizotequatrovirus KVP40</taxon>
    </lineage>
</organism>
<dbReference type="EMBL" id="MN794232">
    <property type="protein sequence ID" value="QHJ74511.1"/>
    <property type="molecule type" value="Genomic_DNA"/>
</dbReference>
<evidence type="ECO:0000313" key="1">
    <source>
        <dbReference type="EMBL" id="QHJ74511.1"/>
    </source>
</evidence>
<dbReference type="Proteomes" id="UP000464957">
    <property type="component" value="Segment"/>
</dbReference>
<dbReference type="Pfam" id="PF06841">
    <property type="entry name" value="Phage_T4_gp19"/>
    <property type="match status" value="1"/>
</dbReference>
<evidence type="ECO:0000313" key="2">
    <source>
        <dbReference type="Proteomes" id="UP000464957"/>
    </source>
</evidence>
<evidence type="ECO:0008006" key="3">
    <source>
        <dbReference type="Google" id="ProtNLM"/>
    </source>
</evidence>
<accession>A0A6B9SUN2</accession>
<dbReference type="InterPro" id="IPR010667">
    <property type="entry name" value="Phage_T4_Gp19"/>
</dbReference>
<protein>
    <recommendedName>
        <fullName evidence="3">Baseplate-tail tube initiator</fullName>
    </recommendedName>
</protein>
<name>A0A6B9SUN2_9CAUD</name>
<dbReference type="GO" id="GO:0005198">
    <property type="term" value="F:structural molecule activity"/>
    <property type="evidence" value="ECO:0007669"/>
    <property type="project" value="InterPro"/>
</dbReference>